<gene>
    <name evidence="1" type="ORF">M407DRAFT_70466</name>
</gene>
<dbReference type="AlphaFoldDB" id="A0A0C3L6I5"/>
<name>A0A0C3L6I5_9AGAM</name>
<sequence length="233" mass="25800">MLVFVAAPNYLSAASADLIISEIRPTKIKPEALLSVNIILDEILWLILNAARSLATERLNRDGLMKILPTGLGKDALLEAEVELKAYWDRTDPVDRGCTIEHNSKLSEFPLQAAFELMRAKCEVYSTLGDAEEDIEEEDRLQNQMMLASPGPPRASAVAPAALYITAMLEHILTNVAKVVARDSSKTTAHVQDIYVALCEDEAIYPLFKRMKGKNPAGPSLTPFARFWEIDDT</sequence>
<dbReference type="OrthoDB" id="5382203at2759"/>
<dbReference type="HOGENOM" id="CLU_1363322_0_0_1"/>
<protein>
    <submittedName>
        <fullName evidence="1">Uncharacterized protein</fullName>
    </submittedName>
</protein>
<dbReference type="GO" id="GO:0046982">
    <property type="term" value="F:protein heterodimerization activity"/>
    <property type="evidence" value="ECO:0007669"/>
    <property type="project" value="InterPro"/>
</dbReference>
<reference evidence="1 2" key="1">
    <citation type="submission" date="2014-04" db="EMBL/GenBank/DDBJ databases">
        <authorList>
            <consortium name="DOE Joint Genome Institute"/>
            <person name="Kuo A."/>
            <person name="Girlanda M."/>
            <person name="Perotto S."/>
            <person name="Kohler A."/>
            <person name="Nagy L.G."/>
            <person name="Floudas D."/>
            <person name="Copeland A."/>
            <person name="Barry K.W."/>
            <person name="Cichocki N."/>
            <person name="Veneault-Fourrey C."/>
            <person name="LaButti K."/>
            <person name="Lindquist E.A."/>
            <person name="Lipzen A."/>
            <person name="Lundell T."/>
            <person name="Morin E."/>
            <person name="Murat C."/>
            <person name="Sun H."/>
            <person name="Tunlid A."/>
            <person name="Henrissat B."/>
            <person name="Grigoriev I.V."/>
            <person name="Hibbett D.S."/>
            <person name="Martin F."/>
            <person name="Nordberg H.P."/>
            <person name="Cantor M.N."/>
            <person name="Hua S.X."/>
        </authorList>
    </citation>
    <scope>NUCLEOTIDE SEQUENCE [LARGE SCALE GENOMIC DNA]</scope>
    <source>
        <strain evidence="1 2">MUT 4182</strain>
    </source>
</reference>
<dbReference type="EMBL" id="KN822982">
    <property type="protein sequence ID" value="KIO29458.1"/>
    <property type="molecule type" value="Genomic_DNA"/>
</dbReference>
<dbReference type="STRING" id="1051891.A0A0C3L6I5"/>
<dbReference type="Gene3D" id="1.10.20.10">
    <property type="entry name" value="Histone, subunit A"/>
    <property type="match status" value="1"/>
</dbReference>
<keyword evidence="2" id="KW-1185">Reference proteome</keyword>
<dbReference type="Proteomes" id="UP000054248">
    <property type="component" value="Unassembled WGS sequence"/>
</dbReference>
<reference evidence="2" key="2">
    <citation type="submission" date="2015-01" db="EMBL/GenBank/DDBJ databases">
        <title>Evolutionary Origins and Diversification of the Mycorrhizal Mutualists.</title>
        <authorList>
            <consortium name="DOE Joint Genome Institute"/>
            <consortium name="Mycorrhizal Genomics Consortium"/>
            <person name="Kohler A."/>
            <person name="Kuo A."/>
            <person name="Nagy L.G."/>
            <person name="Floudas D."/>
            <person name="Copeland A."/>
            <person name="Barry K.W."/>
            <person name="Cichocki N."/>
            <person name="Veneault-Fourrey C."/>
            <person name="LaButti K."/>
            <person name="Lindquist E.A."/>
            <person name="Lipzen A."/>
            <person name="Lundell T."/>
            <person name="Morin E."/>
            <person name="Murat C."/>
            <person name="Riley R."/>
            <person name="Ohm R."/>
            <person name="Sun H."/>
            <person name="Tunlid A."/>
            <person name="Henrissat B."/>
            <person name="Grigoriev I.V."/>
            <person name="Hibbett D.S."/>
            <person name="Martin F."/>
        </authorList>
    </citation>
    <scope>NUCLEOTIDE SEQUENCE [LARGE SCALE GENOMIC DNA]</scope>
    <source>
        <strain evidence="2">MUT 4182</strain>
    </source>
</reference>
<evidence type="ECO:0000313" key="1">
    <source>
        <dbReference type="EMBL" id="KIO29458.1"/>
    </source>
</evidence>
<proteinExistence type="predicted"/>
<evidence type="ECO:0000313" key="2">
    <source>
        <dbReference type="Proteomes" id="UP000054248"/>
    </source>
</evidence>
<accession>A0A0C3L6I5</accession>
<dbReference type="InterPro" id="IPR009072">
    <property type="entry name" value="Histone-fold"/>
</dbReference>
<organism evidence="1 2">
    <name type="scientific">Tulasnella calospora MUT 4182</name>
    <dbReference type="NCBI Taxonomy" id="1051891"/>
    <lineage>
        <taxon>Eukaryota</taxon>
        <taxon>Fungi</taxon>
        <taxon>Dikarya</taxon>
        <taxon>Basidiomycota</taxon>
        <taxon>Agaricomycotina</taxon>
        <taxon>Agaricomycetes</taxon>
        <taxon>Cantharellales</taxon>
        <taxon>Tulasnellaceae</taxon>
        <taxon>Tulasnella</taxon>
    </lineage>
</organism>